<evidence type="ECO:0000259" key="3">
    <source>
        <dbReference type="PROSITE" id="PS51186"/>
    </source>
</evidence>
<reference evidence="4" key="1">
    <citation type="submission" date="2018-06" db="EMBL/GenBank/DDBJ databases">
        <authorList>
            <person name="Zhirakovskaya E."/>
        </authorList>
    </citation>
    <scope>NUCLEOTIDE SEQUENCE</scope>
</reference>
<dbReference type="InterPro" id="IPR000182">
    <property type="entry name" value="GNAT_dom"/>
</dbReference>
<dbReference type="EMBL" id="UOFS01000006">
    <property type="protein sequence ID" value="VAW91451.1"/>
    <property type="molecule type" value="Genomic_DNA"/>
</dbReference>
<evidence type="ECO:0000256" key="2">
    <source>
        <dbReference type="ARBA" id="ARBA00023315"/>
    </source>
</evidence>
<keyword evidence="2" id="KW-0012">Acyltransferase</keyword>
<dbReference type="Gene3D" id="3.40.630.30">
    <property type="match status" value="1"/>
</dbReference>
<gene>
    <name evidence="4" type="ORF">MNBD_GAMMA22-2726</name>
</gene>
<keyword evidence="1" id="KW-0808">Transferase</keyword>
<feature type="domain" description="N-acetyltransferase" evidence="3">
    <location>
        <begin position="7"/>
        <end position="160"/>
    </location>
</feature>
<dbReference type="GO" id="GO:0016747">
    <property type="term" value="F:acyltransferase activity, transferring groups other than amino-acyl groups"/>
    <property type="evidence" value="ECO:0007669"/>
    <property type="project" value="InterPro"/>
</dbReference>
<sequence length="164" mass="18234">MIQIIEADFSKGTHGTDYVRLLNDYACDEMGGGSPLSTKVISHLCAEIAKRDSIYVFLAYQDEIAVALITCMFGFSSFQCRPLLNIHDVYVAENFRGQGISTKLLDRAQHLALKHDCCKLTLEVLQGNAIAQASYQHFGFKAYELDPEIGSALFWEKNLTSGDT</sequence>
<accession>A0A3B0ZIG1</accession>
<proteinExistence type="predicted"/>
<dbReference type="PANTHER" id="PTHR43420:SF51">
    <property type="entry name" value="PEPTIDYL-LYSINE N-ACETYLTRANSFERASE YIAC"/>
    <property type="match status" value="1"/>
</dbReference>
<dbReference type="InterPro" id="IPR050680">
    <property type="entry name" value="YpeA/RimI_acetyltransf"/>
</dbReference>
<dbReference type="InterPro" id="IPR016181">
    <property type="entry name" value="Acyl_CoA_acyltransferase"/>
</dbReference>
<dbReference type="CDD" id="cd04301">
    <property type="entry name" value="NAT_SF"/>
    <property type="match status" value="1"/>
</dbReference>
<dbReference type="Pfam" id="PF00583">
    <property type="entry name" value="Acetyltransf_1"/>
    <property type="match status" value="1"/>
</dbReference>
<protein>
    <recommendedName>
        <fullName evidence="3">N-acetyltransferase domain-containing protein</fullName>
    </recommendedName>
</protein>
<evidence type="ECO:0000256" key="1">
    <source>
        <dbReference type="ARBA" id="ARBA00022679"/>
    </source>
</evidence>
<name>A0A3B0ZIG1_9ZZZZ</name>
<dbReference type="PANTHER" id="PTHR43420">
    <property type="entry name" value="ACETYLTRANSFERASE"/>
    <property type="match status" value="1"/>
</dbReference>
<dbReference type="SUPFAM" id="SSF55729">
    <property type="entry name" value="Acyl-CoA N-acyltransferases (Nat)"/>
    <property type="match status" value="1"/>
</dbReference>
<evidence type="ECO:0000313" key="4">
    <source>
        <dbReference type="EMBL" id="VAW91451.1"/>
    </source>
</evidence>
<organism evidence="4">
    <name type="scientific">hydrothermal vent metagenome</name>
    <dbReference type="NCBI Taxonomy" id="652676"/>
    <lineage>
        <taxon>unclassified sequences</taxon>
        <taxon>metagenomes</taxon>
        <taxon>ecological metagenomes</taxon>
    </lineage>
</organism>
<dbReference type="PROSITE" id="PS51186">
    <property type="entry name" value="GNAT"/>
    <property type="match status" value="1"/>
</dbReference>
<dbReference type="AlphaFoldDB" id="A0A3B0ZIG1"/>